<gene>
    <name evidence="1" type="ORF">ASPGLDRAFT_1506009</name>
</gene>
<organism evidence="1 2">
    <name type="scientific">Aspergillus glaucus CBS 516.65</name>
    <dbReference type="NCBI Taxonomy" id="1160497"/>
    <lineage>
        <taxon>Eukaryota</taxon>
        <taxon>Fungi</taxon>
        <taxon>Dikarya</taxon>
        <taxon>Ascomycota</taxon>
        <taxon>Pezizomycotina</taxon>
        <taxon>Eurotiomycetes</taxon>
        <taxon>Eurotiomycetidae</taxon>
        <taxon>Eurotiales</taxon>
        <taxon>Aspergillaceae</taxon>
        <taxon>Aspergillus</taxon>
        <taxon>Aspergillus subgen. Aspergillus</taxon>
    </lineage>
</organism>
<dbReference type="AlphaFoldDB" id="A0A1L9VVS6"/>
<dbReference type="GeneID" id="34458425"/>
<dbReference type="EMBL" id="KV878890">
    <property type="protein sequence ID" value="OJJ88010.1"/>
    <property type="molecule type" value="Genomic_DNA"/>
</dbReference>
<evidence type="ECO:0000313" key="1">
    <source>
        <dbReference type="EMBL" id="OJJ88010.1"/>
    </source>
</evidence>
<accession>A0A1L9VVS6</accession>
<name>A0A1L9VVS6_ASPGL</name>
<protein>
    <submittedName>
        <fullName evidence="1">Uncharacterized protein</fullName>
    </submittedName>
</protein>
<keyword evidence="2" id="KW-1185">Reference proteome</keyword>
<dbReference type="RefSeq" id="XP_022404693.1">
    <property type="nucleotide sequence ID" value="XM_022542164.1"/>
</dbReference>
<sequence length="204" mass="22993">MNPSNYSNVTGFYSQVLEGIALPNPRRIGSRKVGGKTRRVASPCCPWAGFMELTFRSRDSLYWWIVVREEGPPAQPRTQTTKFSLNDRRPLAHGKRNASPFWQSCNPRWSPLRKAESSESAARAVRGIDCGNPRVYVKKFSQAVSSVEAKAALAAWTVPVIFLKSILGRPALQPFLREVDFWDDLNITKLSEAFKGHEDLRKQG</sequence>
<evidence type="ECO:0000313" key="2">
    <source>
        <dbReference type="Proteomes" id="UP000184300"/>
    </source>
</evidence>
<dbReference type="VEuPathDB" id="FungiDB:ASPGLDRAFT_1506009"/>
<dbReference type="Proteomes" id="UP000184300">
    <property type="component" value="Unassembled WGS sequence"/>
</dbReference>
<reference evidence="2" key="1">
    <citation type="journal article" date="2017" name="Genome Biol.">
        <title>Comparative genomics reveals high biological diversity and specific adaptations in the industrially and medically important fungal genus Aspergillus.</title>
        <authorList>
            <person name="de Vries R.P."/>
            <person name="Riley R."/>
            <person name="Wiebenga A."/>
            <person name="Aguilar-Osorio G."/>
            <person name="Amillis S."/>
            <person name="Uchima C.A."/>
            <person name="Anderluh G."/>
            <person name="Asadollahi M."/>
            <person name="Askin M."/>
            <person name="Barry K."/>
            <person name="Battaglia E."/>
            <person name="Bayram O."/>
            <person name="Benocci T."/>
            <person name="Braus-Stromeyer S.A."/>
            <person name="Caldana C."/>
            <person name="Canovas D."/>
            <person name="Cerqueira G.C."/>
            <person name="Chen F."/>
            <person name="Chen W."/>
            <person name="Choi C."/>
            <person name="Clum A."/>
            <person name="Dos Santos R.A."/>
            <person name="Damasio A.R."/>
            <person name="Diallinas G."/>
            <person name="Emri T."/>
            <person name="Fekete E."/>
            <person name="Flipphi M."/>
            <person name="Freyberg S."/>
            <person name="Gallo A."/>
            <person name="Gournas C."/>
            <person name="Habgood R."/>
            <person name="Hainaut M."/>
            <person name="Harispe M.L."/>
            <person name="Henrissat B."/>
            <person name="Hilden K.S."/>
            <person name="Hope R."/>
            <person name="Hossain A."/>
            <person name="Karabika E."/>
            <person name="Karaffa L."/>
            <person name="Karanyi Z."/>
            <person name="Krasevec N."/>
            <person name="Kuo A."/>
            <person name="Kusch H."/>
            <person name="LaButti K."/>
            <person name="Lagendijk E.L."/>
            <person name="Lapidus A."/>
            <person name="Levasseur A."/>
            <person name="Lindquist E."/>
            <person name="Lipzen A."/>
            <person name="Logrieco A.F."/>
            <person name="MacCabe A."/>
            <person name="Maekelae M.R."/>
            <person name="Malavazi I."/>
            <person name="Melin P."/>
            <person name="Meyer V."/>
            <person name="Mielnichuk N."/>
            <person name="Miskei M."/>
            <person name="Molnar A.P."/>
            <person name="Mule G."/>
            <person name="Ngan C.Y."/>
            <person name="Orejas M."/>
            <person name="Orosz E."/>
            <person name="Ouedraogo J.P."/>
            <person name="Overkamp K.M."/>
            <person name="Park H.-S."/>
            <person name="Perrone G."/>
            <person name="Piumi F."/>
            <person name="Punt P.J."/>
            <person name="Ram A.F."/>
            <person name="Ramon A."/>
            <person name="Rauscher S."/>
            <person name="Record E."/>
            <person name="Riano-Pachon D.M."/>
            <person name="Robert V."/>
            <person name="Roehrig J."/>
            <person name="Ruller R."/>
            <person name="Salamov A."/>
            <person name="Salih N.S."/>
            <person name="Samson R.A."/>
            <person name="Sandor E."/>
            <person name="Sanguinetti M."/>
            <person name="Schuetze T."/>
            <person name="Sepcic K."/>
            <person name="Shelest E."/>
            <person name="Sherlock G."/>
            <person name="Sophianopoulou V."/>
            <person name="Squina F.M."/>
            <person name="Sun H."/>
            <person name="Susca A."/>
            <person name="Todd R.B."/>
            <person name="Tsang A."/>
            <person name="Unkles S.E."/>
            <person name="van de Wiele N."/>
            <person name="van Rossen-Uffink D."/>
            <person name="Oliveira J.V."/>
            <person name="Vesth T.C."/>
            <person name="Visser J."/>
            <person name="Yu J.-H."/>
            <person name="Zhou M."/>
            <person name="Andersen M.R."/>
            <person name="Archer D.B."/>
            <person name="Baker S.E."/>
            <person name="Benoit I."/>
            <person name="Brakhage A.A."/>
            <person name="Braus G.H."/>
            <person name="Fischer R."/>
            <person name="Frisvad J.C."/>
            <person name="Goldman G.H."/>
            <person name="Houbraken J."/>
            <person name="Oakley B."/>
            <person name="Pocsi I."/>
            <person name="Scazzocchio C."/>
            <person name="Seiboth B."/>
            <person name="vanKuyk P.A."/>
            <person name="Wortman J."/>
            <person name="Dyer P.S."/>
            <person name="Grigoriev I.V."/>
        </authorList>
    </citation>
    <scope>NUCLEOTIDE SEQUENCE [LARGE SCALE GENOMIC DNA]</scope>
    <source>
        <strain evidence="2">CBS 516.65</strain>
    </source>
</reference>
<proteinExistence type="predicted"/>